<feature type="binding site" description="in dimeric form" evidence="24">
    <location>
        <position position="196"/>
    </location>
    <ligand>
        <name>Ca(2+)</name>
        <dbReference type="ChEBI" id="CHEBI:29108"/>
        <label>1</label>
    </ligand>
</feature>
<accession>B6BH08</accession>
<reference evidence="25 26" key="1">
    <citation type="journal article" date="2012" name="Proc. Natl. Acad. Sci. U.S.A.">
        <title>Genome and physiology of a model Epsilonproteobacterium responsible for sulfide detoxification in marine oxygen depletion zones.</title>
        <authorList>
            <person name="Grote J."/>
            <person name="Schott T."/>
            <person name="Bruckner C.G."/>
            <person name="Glockner F.O."/>
            <person name="Jost G."/>
            <person name="Teeling H."/>
            <person name="Labrenz M."/>
            <person name="Jurgens K."/>
        </authorList>
    </citation>
    <scope>NUCLEOTIDE SEQUENCE [LARGE SCALE GENOMIC DNA]</scope>
    <source>
        <strain evidence="25 26">GD1</strain>
    </source>
</reference>
<keyword evidence="10" id="KW-1134">Transmembrane beta strand</keyword>
<dbReference type="eggNOG" id="COG2829">
    <property type="taxonomic scope" value="Bacteria"/>
</dbReference>
<sequence>MKQLLLMLLLAVALISSTEFEEAYKIYKDGDFEKSFVLFSDLAEDGDNDAAYILGYMYENGEGCEASEILSARWYKISAKGYYAQTKHDTSRDIDKEQRKLYNTINKSDNSETQDTIRQITQSLYSLKAYKPNYFLPASYRHDGQYANTNGHKAEDIETEFQLSIKFDFAANLLGLNEIYSVAYTQIAFWQLYSKSAYFRETNYNPEFSIKIPTSELSDAKFIKAVKIALEHESNGRGGVDERSWNSISGSFYFQYKPIFSELKLWYRLPDNFDYNPDLIDYMGHGHLRFILPYEKHLLELLFRHNFSDAGAIEANYSYPVFGREDLFLYMKAFSGYGESLIDYDNYINKVGIGFSISR</sequence>
<evidence type="ECO:0000256" key="10">
    <source>
        <dbReference type="ARBA" id="ARBA00022452"/>
    </source>
</evidence>
<evidence type="ECO:0000256" key="8">
    <source>
        <dbReference type="ARBA" id="ARBA00013179"/>
    </source>
</evidence>
<evidence type="ECO:0000256" key="16">
    <source>
        <dbReference type="ARBA" id="ARBA00022963"/>
    </source>
</evidence>
<evidence type="ECO:0000256" key="15">
    <source>
        <dbReference type="ARBA" id="ARBA00022837"/>
    </source>
</evidence>
<dbReference type="EC" id="3.1.1.4" evidence="9"/>
<dbReference type="STRING" id="929558.SMGD1_1268"/>
<evidence type="ECO:0000256" key="4">
    <source>
        <dbReference type="ARBA" id="ARBA00004571"/>
    </source>
</evidence>
<comment type="caution">
    <text evidence="25">The sequence shown here is derived from an EMBL/GenBank/DDBJ whole genome shotgun (WGS) entry which is preliminary data.</text>
</comment>
<evidence type="ECO:0000256" key="2">
    <source>
        <dbReference type="ARBA" id="ARBA00001526"/>
    </source>
</evidence>
<evidence type="ECO:0000256" key="14">
    <source>
        <dbReference type="ARBA" id="ARBA00022801"/>
    </source>
</evidence>
<evidence type="ECO:0000256" key="12">
    <source>
        <dbReference type="ARBA" id="ARBA00022723"/>
    </source>
</evidence>
<keyword evidence="19" id="KW-1015">Disulfide bond</keyword>
<comment type="subunit">
    <text evidence="6">Homodimer; dimerization is reversible, and the dimeric form is the active one.</text>
</comment>
<keyword evidence="17" id="KW-0443">Lipid metabolism</keyword>
<name>B6BH08_SULGG</name>
<proteinExistence type="inferred from homology"/>
<keyword evidence="16" id="KW-0442">Lipid degradation</keyword>
<keyword evidence="15 24" id="KW-0106">Calcium</keyword>
<dbReference type="InterPro" id="IPR006597">
    <property type="entry name" value="Sel1-like"/>
</dbReference>
<dbReference type="AlphaFoldDB" id="B6BH08"/>
<dbReference type="GO" id="GO:0008800">
    <property type="term" value="F:beta-lactamase activity"/>
    <property type="evidence" value="ECO:0007669"/>
    <property type="project" value="UniProtKB-EC"/>
</dbReference>
<feature type="binding site" description="in dimeric form" evidence="24">
    <location>
        <position position="237"/>
    </location>
    <ligand>
        <name>Ca(2+)</name>
        <dbReference type="ChEBI" id="CHEBI:29108"/>
        <label>1</label>
    </ligand>
</feature>
<dbReference type="PRINTS" id="PR01486">
    <property type="entry name" value="PHPHLIPASEA1"/>
</dbReference>
<keyword evidence="14 25" id="KW-0378">Hydrolase</keyword>
<dbReference type="GO" id="GO:0046872">
    <property type="term" value="F:metal ion binding"/>
    <property type="evidence" value="ECO:0007669"/>
    <property type="project" value="UniProtKB-KW"/>
</dbReference>
<dbReference type="GO" id="GO:0008970">
    <property type="term" value="F:phospholipase A1 activity"/>
    <property type="evidence" value="ECO:0007669"/>
    <property type="project" value="UniProtKB-EC"/>
</dbReference>
<keyword evidence="18" id="KW-0472">Membrane</keyword>
<comment type="catalytic activity">
    <reaction evidence="1">
        <text>a 1,2-diacyl-sn-glycero-3-phosphocholine + H2O = a 2-acyl-sn-glycero-3-phosphocholine + a fatty acid + H(+)</text>
        <dbReference type="Rhea" id="RHEA:18689"/>
        <dbReference type="ChEBI" id="CHEBI:15377"/>
        <dbReference type="ChEBI" id="CHEBI:15378"/>
        <dbReference type="ChEBI" id="CHEBI:28868"/>
        <dbReference type="ChEBI" id="CHEBI:57643"/>
        <dbReference type="ChEBI" id="CHEBI:57875"/>
        <dbReference type="EC" id="3.1.1.32"/>
    </reaction>
</comment>
<keyword evidence="11" id="KW-0812">Transmembrane</keyword>
<evidence type="ECO:0000256" key="1">
    <source>
        <dbReference type="ARBA" id="ARBA00000111"/>
    </source>
</evidence>
<dbReference type="GO" id="GO:0046677">
    <property type="term" value="P:response to antibiotic"/>
    <property type="evidence" value="ECO:0007669"/>
    <property type="project" value="UniProtKB-KW"/>
</dbReference>
<evidence type="ECO:0000256" key="11">
    <source>
        <dbReference type="ARBA" id="ARBA00022692"/>
    </source>
</evidence>
<dbReference type="PANTHER" id="PTHR40457">
    <property type="entry name" value="PHOSPHOLIPASE A1"/>
    <property type="match status" value="1"/>
</dbReference>
<feature type="active site" description="Nucleophile" evidence="23">
    <location>
        <position position="234"/>
    </location>
</feature>
<comment type="subcellular location">
    <subcellularLocation>
        <location evidence="4">Cell outer membrane</location>
        <topology evidence="4">Multi-pass membrane protein</topology>
    </subcellularLocation>
</comment>
<dbReference type="InterPro" id="IPR011990">
    <property type="entry name" value="TPR-like_helical_dom_sf"/>
</dbReference>
<keyword evidence="20" id="KW-0998">Cell outer membrane</keyword>
<accession>H1FRQ6</accession>
<keyword evidence="12 24" id="KW-0479">Metal-binding</keyword>
<evidence type="ECO:0000256" key="24">
    <source>
        <dbReference type="PIRSR" id="PIRSR603187-2"/>
    </source>
</evidence>
<dbReference type="RefSeq" id="WP_008336522.1">
    <property type="nucleotide sequence ID" value="NZ_AFRZ01000001.1"/>
</dbReference>
<dbReference type="PATRIC" id="fig|929558.5.peg.1260"/>
<evidence type="ECO:0000256" key="23">
    <source>
        <dbReference type="PIRSR" id="PIRSR603187-1"/>
    </source>
</evidence>
<dbReference type="Pfam" id="PF02253">
    <property type="entry name" value="PLA1"/>
    <property type="match status" value="1"/>
</dbReference>
<dbReference type="HOGENOM" id="CLU_045813_2_0_7"/>
<dbReference type="PANTHER" id="PTHR40457:SF1">
    <property type="entry name" value="PHOSPHOLIPASE A1"/>
    <property type="match status" value="1"/>
</dbReference>
<evidence type="ECO:0000256" key="17">
    <source>
        <dbReference type="ARBA" id="ARBA00023098"/>
    </source>
</evidence>
<evidence type="ECO:0000256" key="22">
    <source>
        <dbReference type="ARBA" id="ARBA00032375"/>
    </source>
</evidence>
<evidence type="ECO:0000313" key="26">
    <source>
        <dbReference type="Proteomes" id="UP000006431"/>
    </source>
</evidence>
<feature type="active site" description="Proton acceptor" evidence="23">
    <location>
        <position position="232"/>
    </location>
</feature>
<evidence type="ECO:0000256" key="5">
    <source>
        <dbReference type="ARBA" id="ARBA00010525"/>
    </source>
</evidence>
<dbReference type="EC" id="3.1.1.32" evidence="8"/>
<evidence type="ECO:0000256" key="21">
    <source>
        <dbReference type="ARBA" id="ARBA00023251"/>
    </source>
</evidence>
<evidence type="ECO:0000256" key="6">
    <source>
        <dbReference type="ARBA" id="ARBA00011702"/>
    </source>
</evidence>
<comment type="catalytic activity">
    <reaction evidence="2">
        <text>a beta-lactam + H2O = a substituted beta-amino acid</text>
        <dbReference type="Rhea" id="RHEA:20401"/>
        <dbReference type="ChEBI" id="CHEBI:15377"/>
        <dbReference type="ChEBI" id="CHEBI:35627"/>
        <dbReference type="ChEBI" id="CHEBI:140347"/>
        <dbReference type="EC" id="3.5.2.6"/>
    </reaction>
</comment>
<evidence type="ECO:0000256" key="18">
    <source>
        <dbReference type="ARBA" id="ARBA00023136"/>
    </source>
</evidence>
<comment type="cofactor">
    <cofactor evidence="24">
        <name>Ca(2+)</name>
        <dbReference type="ChEBI" id="CHEBI:29108"/>
    </cofactor>
    <text evidence="24">Binds 1 Ca(2+) ion per monomer.</text>
</comment>
<evidence type="ECO:0000256" key="9">
    <source>
        <dbReference type="ARBA" id="ARBA00013278"/>
    </source>
</evidence>
<dbReference type="Gene3D" id="2.40.230.10">
    <property type="entry name" value="Phospholipase A1"/>
    <property type="match status" value="1"/>
</dbReference>
<evidence type="ECO:0000256" key="13">
    <source>
        <dbReference type="ARBA" id="ARBA00022729"/>
    </source>
</evidence>
<protein>
    <recommendedName>
        <fullName evidence="22">Phosphatidylcholine 1-acylhydrolase</fullName>
        <ecNumber evidence="8">3.1.1.32</ecNumber>
        <ecNumber evidence="9">3.1.1.4</ecNumber>
        <ecNumber evidence="7">3.5.2.6</ecNumber>
    </recommendedName>
</protein>
<keyword evidence="21" id="KW-0046">Antibiotic resistance</keyword>
<dbReference type="InterPro" id="IPR036541">
    <property type="entry name" value="PLipase_A1_sf"/>
</dbReference>
<evidence type="ECO:0000313" key="25">
    <source>
        <dbReference type="EMBL" id="EHP29792.1"/>
    </source>
</evidence>
<dbReference type="EC" id="3.5.2.6" evidence="7"/>
<dbReference type="Gene3D" id="1.25.40.10">
    <property type="entry name" value="Tetratricopeptide repeat domain"/>
    <property type="match status" value="1"/>
</dbReference>
<dbReference type="EMBL" id="AFRZ01000001">
    <property type="protein sequence ID" value="EHP29792.1"/>
    <property type="molecule type" value="Genomic_DNA"/>
</dbReference>
<keyword evidence="13" id="KW-0732">Signal</keyword>
<dbReference type="SUPFAM" id="SSF56931">
    <property type="entry name" value="Outer membrane phospholipase A (OMPLA)"/>
    <property type="match status" value="1"/>
</dbReference>
<evidence type="ECO:0000256" key="3">
    <source>
        <dbReference type="ARBA" id="ARBA00001604"/>
    </source>
</evidence>
<dbReference type="Proteomes" id="UP000006431">
    <property type="component" value="Unassembled WGS sequence"/>
</dbReference>
<dbReference type="SUPFAM" id="SSF81901">
    <property type="entry name" value="HCP-like"/>
    <property type="match status" value="1"/>
</dbReference>
<dbReference type="OrthoDB" id="188433at2"/>
<dbReference type="SMART" id="SM00671">
    <property type="entry name" value="SEL1"/>
    <property type="match status" value="1"/>
</dbReference>
<gene>
    <name evidence="25" type="primary">pldA</name>
    <name evidence="25" type="ORF">SMGD1_1268</name>
</gene>
<evidence type="ECO:0000256" key="19">
    <source>
        <dbReference type="ARBA" id="ARBA00023157"/>
    </source>
</evidence>
<comment type="similarity">
    <text evidence="5">Belongs to the phospholipase A1 family.</text>
</comment>
<comment type="catalytic activity">
    <reaction evidence="3">
        <text>a 1,2-diacyl-sn-glycero-3-phosphocholine + H2O = a 1-acyl-sn-glycero-3-phosphocholine + a fatty acid + H(+)</text>
        <dbReference type="Rhea" id="RHEA:15801"/>
        <dbReference type="ChEBI" id="CHEBI:15377"/>
        <dbReference type="ChEBI" id="CHEBI:15378"/>
        <dbReference type="ChEBI" id="CHEBI:28868"/>
        <dbReference type="ChEBI" id="CHEBI:57643"/>
        <dbReference type="ChEBI" id="CHEBI:58168"/>
        <dbReference type="EC" id="3.1.1.4"/>
    </reaction>
</comment>
<keyword evidence="26" id="KW-1185">Reference proteome</keyword>
<dbReference type="InterPro" id="IPR003187">
    <property type="entry name" value="PLipase_A1"/>
</dbReference>
<dbReference type="GO" id="GO:0004623">
    <property type="term" value="F:phospholipase A2 activity"/>
    <property type="evidence" value="ECO:0007669"/>
    <property type="project" value="UniProtKB-EC"/>
</dbReference>
<evidence type="ECO:0000256" key="7">
    <source>
        <dbReference type="ARBA" id="ARBA00012865"/>
    </source>
</evidence>
<organism evidence="25 26">
    <name type="scientific">Sulfurimonas gotlandica (strain DSM 19862 / JCM 16533 / GD1)</name>
    <dbReference type="NCBI Taxonomy" id="929558"/>
    <lineage>
        <taxon>Bacteria</taxon>
        <taxon>Pseudomonadati</taxon>
        <taxon>Campylobacterota</taxon>
        <taxon>Epsilonproteobacteria</taxon>
        <taxon>Campylobacterales</taxon>
        <taxon>Sulfurimonadaceae</taxon>
        <taxon>Sulfurimonas</taxon>
    </lineage>
</organism>
<dbReference type="GO" id="GO:0009279">
    <property type="term" value="C:cell outer membrane"/>
    <property type="evidence" value="ECO:0007669"/>
    <property type="project" value="UniProtKB-SubCell"/>
</dbReference>
<dbReference type="GO" id="GO:0016042">
    <property type="term" value="P:lipid catabolic process"/>
    <property type="evidence" value="ECO:0007669"/>
    <property type="project" value="UniProtKB-KW"/>
</dbReference>
<evidence type="ECO:0000256" key="20">
    <source>
        <dbReference type="ARBA" id="ARBA00023237"/>
    </source>
</evidence>